<dbReference type="InParanoid" id="Q4E4C0"/>
<evidence type="ECO:0000313" key="2">
    <source>
        <dbReference type="EMBL" id="EAN99642.1"/>
    </source>
</evidence>
<dbReference type="RefSeq" id="XP_821493.1">
    <property type="nucleotide sequence ID" value="XM_816400.1"/>
</dbReference>
<feature type="region of interest" description="Disordered" evidence="1">
    <location>
        <begin position="187"/>
        <end position="235"/>
    </location>
</feature>
<evidence type="ECO:0000256" key="1">
    <source>
        <dbReference type="SAM" id="MobiDB-lite"/>
    </source>
</evidence>
<dbReference type="Proteomes" id="UP000002296">
    <property type="component" value="Unassembled WGS sequence"/>
</dbReference>
<protein>
    <submittedName>
        <fullName evidence="2">Uncharacterized protein</fullName>
    </submittedName>
</protein>
<organism evidence="2 3">
    <name type="scientific">Trypanosoma cruzi (strain CL Brener)</name>
    <dbReference type="NCBI Taxonomy" id="353153"/>
    <lineage>
        <taxon>Eukaryota</taxon>
        <taxon>Discoba</taxon>
        <taxon>Euglenozoa</taxon>
        <taxon>Kinetoplastea</taxon>
        <taxon>Metakinetoplastina</taxon>
        <taxon>Trypanosomatida</taxon>
        <taxon>Trypanosomatidae</taxon>
        <taxon>Trypanosoma</taxon>
        <taxon>Schizotrypanum</taxon>
    </lineage>
</organism>
<proteinExistence type="predicted"/>
<dbReference type="OMA" id="HSPLCTH"/>
<dbReference type="EMBL" id="AAHK01000013">
    <property type="protein sequence ID" value="EAN99642.1"/>
    <property type="molecule type" value="Genomic_DNA"/>
</dbReference>
<evidence type="ECO:0000313" key="3">
    <source>
        <dbReference type="Proteomes" id="UP000002296"/>
    </source>
</evidence>
<gene>
    <name evidence="2" type="ORF">Tc00.1047053510187.310</name>
</gene>
<reference evidence="2 3" key="1">
    <citation type="journal article" date="2005" name="Science">
        <title>The genome sequence of Trypanosoma cruzi, etiologic agent of Chagas disease.</title>
        <authorList>
            <person name="El-Sayed N.M."/>
            <person name="Myler P.J."/>
            <person name="Bartholomeu D.C."/>
            <person name="Nilsson D."/>
            <person name="Aggarwal G."/>
            <person name="Tran A.N."/>
            <person name="Ghedin E."/>
            <person name="Worthey E.A."/>
            <person name="Delcher A.L."/>
            <person name="Blandin G."/>
            <person name="Westenberger S.J."/>
            <person name="Caler E."/>
            <person name="Cerqueira G.C."/>
            <person name="Branche C."/>
            <person name="Haas B."/>
            <person name="Anupama A."/>
            <person name="Arner E."/>
            <person name="Aslund L."/>
            <person name="Attipoe P."/>
            <person name="Bontempi E."/>
            <person name="Bringaud F."/>
            <person name="Burton P."/>
            <person name="Cadag E."/>
            <person name="Campbell D.A."/>
            <person name="Carrington M."/>
            <person name="Crabtree J."/>
            <person name="Darban H."/>
            <person name="da Silveira J.F."/>
            <person name="de Jong P."/>
            <person name="Edwards K."/>
            <person name="Englund P.T."/>
            <person name="Fazelina G."/>
            <person name="Feldblyum T."/>
            <person name="Ferella M."/>
            <person name="Frasch A.C."/>
            <person name="Gull K."/>
            <person name="Horn D."/>
            <person name="Hou L."/>
            <person name="Huang Y."/>
            <person name="Kindlund E."/>
            <person name="Klingbeil M."/>
            <person name="Kluge S."/>
            <person name="Koo H."/>
            <person name="Lacerda D."/>
            <person name="Levin M.J."/>
            <person name="Lorenzi H."/>
            <person name="Louie T."/>
            <person name="Machado C.R."/>
            <person name="McCulloch R."/>
            <person name="McKenna A."/>
            <person name="Mizuno Y."/>
            <person name="Mottram J.C."/>
            <person name="Nelson S."/>
            <person name="Ochaya S."/>
            <person name="Osoegawa K."/>
            <person name="Pai G."/>
            <person name="Parsons M."/>
            <person name="Pentony M."/>
            <person name="Pettersson U."/>
            <person name="Pop M."/>
            <person name="Ramirez J.L."/>
            <person name="Rinta J."/>
            <person name="Robertson L."/>
            <person name="Salzberg S.L."/>
            <person name="Sanchez D.O."/>
            <person name="Seyler A."/>
            <person name="Sharma R."/>
            <person name="Shetty J."/>
            <person name="Simpson A.J."/>
            <person name="Sisk E."/>
            <person name="Tammi M.T."/>
            <person name="Tarleton R."/>
            <person name="Teixeira S."/>
            <person name="Van Aken S."/>
            <person name="Vogt C."/>
            <person name="Ward P.N."/>
            <person name="Wickstead B."/>
            <person name="Wortman J."/>
            <person name="White O."/>
            <person name="Fraser C.M."/>
            <person name="Stuart K.D."/>
            <person name="Andersson B."/>
        </authorList>
    </citation>
    <scope>NUCLEOTIDE SEQUENCE [LARGE SCALE GENOMIC DNA]</scope>
    <source>
        <strain evidence="2 3">CL Brener</strain>
    </source>
</reference>
<sequence length="615" mass="68233">MPPRPHSPLCTHSAPPLPEPMQLDILYSPLAGYGGCTQTTKRRARSQDSCRAHGQWENACPLELIAPLHPRQKNALQLSKPFSQGPNFMQQCATKGEASVRRNVILSPVTAVAVPEKEKRSSSVEAALATKATFTTAPGSGSPVKKKKNIRECVASLSNVPTAYEAALAMYGKMLLSMTHRRKIAEQRQSRKLLSRRRAVNEKYSELSRPPVALGSGRRVSSTRQKDSGAAAQCRENGVSFSAPSVKTGKVGSDSAAVRIEPDKELFVKRAAASDHRCCSRKTGVGTAVSHDRGSGQNGYLTGALTASDSVSANLEVEVENGGAAAEHNSCCHWNASAQIRMKQDRWVQTEFFSSCMHPLVNLFPGRKETTTEGEAMLLGDTFYGILPFTTRSLTPPRPLRRAFNPNLRSCFMCEEPRRNKSVFFRVLPESKPSYESWACASAEDKWHGTERFGRSLQAPQEKKCIAEQKALVFIRPQPKPRPLPRYQQSMPHGDDNLWHTREILFGAPVWNNDEKGNAIEFGSFESCGSQRNGGGELQRSTFRNVVPLYVLDGFARRGLLRMAWRRWRERLGAYRVLPPACFKDVGLAGVEDDTTRWPRLRKWLDEAALLSTLP</sequence>
<name>Q4E4C0_TRYCC</name>
<accession>Q4E4C0</accession>
<dbReference type="GeneID" id="3554385"/>
<dbReference type="KEGG" id="tcr:510187.310"/>
<keyword evidence="3" id="KW-1185">Reference proteome</keyword>
<dbReference type="PaxDb" id="353153-Q4E4C0"/>
<comment type="caution">
    <text evidence="2">The sequence shown here is derived from an EMBL/GenBank/DDBJ whole genome shotgun (WGS) entry which is preliminary data.</text>
</comment>
<dbReference type="AlphaFoldDB" id="Q4E4C0"/>